<dbReference type="GO" id="GO:0004175">
    <property type="term" value="F:endopeptidase activity"/>
    <property type="evidence" value="ECO:0007669"/>
    <property type="project" value="UniProtKB-ARBA"/>
</dbReference>
<accession>A0A0A5HQQ5</accession>
<name>A0A0A5HQQ5_9BACI</name>
<sequence length="193" mass="22314">MKRRKQEELIKQLTDRQLVNQVYVTQLLLFSIAIVLAFLMIDSFNEWATIWMWDSSVILRYGVMAGLIVFLIDVVLMATLPEQWYDDGGINVRVFRSISVLEIAVIAALVAIVEELLFRGIIQTSFGYITASLAFAVLHLRYLTKPVLLLSVLMISFYLGWMFEMTQLLWVTIVAHFIIDFMLGVMIRLNIMR</sequence>
<dbReference type="AlphaFoldDB" id="A0A0A5HQQ5"/>
<dbReference type="InterPro" id="IPR003675">
    <property type="entry name" value="Rce1/LyrA-like_dom"/>
</dbReference>
<protein>
    <submittedName>
        <fullName evidence="3">Membrane protein</fullName>
    </submittedName>
</protein>
<organism evidence="3 4">
    <name type="scientific">Pontibacillus litoralis JSM 072002</name>
    <dbReference type="NCBI Taxonomy" id="1385512"/>
    <lineage>
        <taxon>Bacteria</taxon>
        <taxon>Bacillati</taxon>
        <taxon>Bacillota</taxon>
        <taxon>Bacilli</taxon>
        <taxon>Bacillales</taxon>
        <taxon>Bacillaceae</taxon>
        <taxon>Pontibacillus</taxon>
    </lineage>
</organism>
<keyword evidence="4" id="KW-1185">Reference proteome</keyword>
<dbReference type="OrthoDB" id="1523022at2"/>
<dbReference type="RefSeq" id="WP_036834900.1">
    <property type="nucleotide sequence ID" value="NZ_AVPG01000017.1"/>
</dbReference>
<keyword evidence="1" id="KW-0472">Membrane</keyword>
<evidence type="ECO:0000313" key="4">
    <source>
        <dbReference type="Proteomes" id="UP000030401"/>
    </source>
</evidence>
<keyword evidence="1" id="KW-1133">Transmembrane helix</keyword>
<proteinExistence type="predicted"/>
<gene>
    <name evidence="3" type="ORF">N784_06120</name>
</gene>
<feature type="transmembrane region" description="Helical" evidence="1">
    <location>
        <begin position="118"/>
        <end position="140"/>
    </location>
</feature>
<evidence type="ECO:0000259" key="2">
    <source>
        <dbReference type="Pfam" id="PF02517"/>
    </source>
</evidence>
<evidence type="ECO:0000313" key="3">
    <source>
        <dbReference type="EMBL" id="KGX85947.1"/>
    </source>
</evidence>
<evidence type="ECO:0000256" key="1">
    <source>
        <dbReference type="SAM" id="Phobius"/>
    </source>
</evidence>
<feature type="transmembrane region" description="Helical" evidence="1">
    <location>
        <begin position="169"/>
        <end position="191"/>
    </location>
</feature>
<dbReference type="Proteomes" id="UP000030401">
    <property type="component" value="Unassembled WGS sequence"/>
</dbReference>
<dbReference type="eggNOG" id="COG1266">
    <property type="taxonomic scope" value="Bacteria"/>
</dbReference>
<dbReference type="EMBL" id="AVPG01000017">
    <property type="protein sequence ID" value="KGX85947.1"/>
    <property type="molecule type" value="Genomic_DNA"/>
</dbReference>
<reference evidence="3 4" key="1">
    <citation type="submission" date="2013-08" db="EMBL/GenBank/DDBJ databases">
        <authorList>
            <person name="Huang J."/>
            <person name="Wang G."/>
        </authorList>
    </citation>
    <scope>NUCLEOTIDE SEQUENCE [LARGE SCALE GENOMIC DNA]</scope>
    <source>
        <strain evidence="3 4">JSM 072002</strain>
    </source>
</reference>
<feature type="transmembrane region" description="Helical" evidence="1">
    <location>
        <begin position="92"/>
        <end position="112"/>
    </location>
</feature>
<dbReference type="GO" id="GO:0080120">
    <property type="term" value="P:CAAX-box protein maturation"/>
    <property type="evidence" value="ECO:0007669"/>
    <property type="project" value="UniProtKB-ARBA"/>
</dbReference>
<keyword evidence="1" id="KW-0812">Transmembrane</keyword>
<dbReference type="STRING" id="1385512.N784_06120"/>
<feature type="domain" description="CAAX prenyl protease 2/Lysostaphin resistance protein A-like" evidence="2">
    <location>
        <begin position="99"/>
        <end position="182"/>
    </location>
</feature>
<feature type="transmembrane region" description="Helical" evidence="1">
    <location>
        <begin position="61"/>
        <end position="80"/>
    </location>
</feature>
<feature type="transmembrane region" description="Helical" evidence="1">
    <location>
        <begin position="147"/>
        <end position="163"/>
    </location>
</feature>
<feature type="transmembrane region" description="Helical" evidence="1">
    <location>
        <begin position="21"/>
        <end position="41"/>
    </location>
</feature>
<dbReference type="Pfam" id="PF02517">
    <property type="entry name" value="Rce1-like"/>
    <property type="match status" value="1"/>
</dbReference>
<comment type="caution">
    <text evidence="3">The sequence shown here is derived from an EMBL/GenBank/DDBJ whole genome shotgun (WGS) entry which is preliminary data.</text>
</comment>